<reference evidence="1 2" key="1">
    <citation type="submission" date="2023-09" db="EMBL/GenBank/DDBJ databases">
        <authorList>
            <person name="Wang M."/>
        </authorList>
    </citation>
    <scope>NUCLEOTIDE SEQUENCE [LARGE SCALE GENOMIC DNA]</scope>
    <source>
        <strain evidence="1">GT-2023</strain>
        <tissue evidence="1">Liver</tissue>
    </source>
</reference>
<evidence type="ECO:0000313" key="1">
    <source>
        <dbReference type="EMBL" id="KAL1264962.1"/>
    </source>
</evidence>
<proteinExistence type="predicted"/>
<sequence length="170" mass="19462">MTGSRDRECWKLNTRKSFWSEGRLDRREGEAFISCALGVSGCAAKPLRDRGVLFSDTRGNHILHAALSILRAQRLRKDWRNKVLGSAKRRTVLLELVSGQMALCLKLYARAFDTFVLPVLDRYNKQTEGDYWDEDFDSLGSPESPYRAFYASVKSKRPGFENLHSKQKSL</sequence>
<accession>A0ABR3MIS8</accession>
<name>A0ABR3MIS8_9TELE</name>
<dbReference type="Proteomes" id="UP001558613">
    <property type="component" value="Unassembled WGS sequence"/>
</dbReference>
<dbReference type="EMBL" id="JAYMGO010000011">
    <property type="protein sequence ID" value="KAL1264962.1"/>
    <property type="molecule type" value="Genomic_DNA"/>
</dbReference>
<comment type="caution">
    <text evidence="1">The sequence shown here is derived from an EMBL/GenBank/DDBJ whole genome shotgun (WGS) entry which is preliminary data.</text>
</comment>
<organism evidence="1 2">
    <name type="scientific">Cirrhinus molitorella</name>
    <name type="common">mud carp</name>
    <dbReference type="NCBI Taxonomy" id="172907"/>
    <lineage>
        <taxon>Eukaryota</taxon>
        <taxon>Metazoa</taxon>
        <taxon>Chordata</taxon>
        <taxon>Craniata</taxon>
        <taxon>Vertebrata</taxon>
        <taxon>Euteleostomi</taxon>
        <taxon>Actinopterygii</taxon>
        <taxon>Neopterygii</taxon>
        <taxon>Teleostei</taxon>
        <taxon>Ostariophysi</taxon>
        <taxon>Cypriniformes</taxon>
        <taxon>Cyprinidae</taxon>
        <taxon>Labeoninae</taxon>
        <taxon>Labeonini</taxon>
        <taxon>Cirrhinus</taxon>
    </lineage>
</organism>
<gene>
    <name evidence="1" type="ORF">QQF64_002989</name>
</gene>
<evidence type="ECO:0000313" key="2">
    <source>
        <dbReference type="Proteomes" id="UP001558613"/>
    </source>
</evidence>
<protein>
    <submittedName>
        <fullName evidence="1">Uncharacterized protein</fullName>
    </submittedName>
</protein>
<keyword evidence="2" id="KW-1185">Reference proteome</keyword>